<keyword evidence="7" id="KW-0346">Stress response</keyword>
<dbReference type="SUPFAM" id="SSF54786">
    <property type="entry name" value="YcfA/nrd intein domain"/>
    <property type="match status" value="1"/>
</dbReference>
<protein>
    <submittedName>
        <fullName evidence="8">Type II toxin-antitoxin system HicA family toxin</fullName>
    </submittedName>
</protein>
<evidence type="ECO:0000313" key="8">
    <source>
        <dbReference type="EMBL" id="MDB9537902.1"/>
    </source>
</evidence>
<keyword evidence="2" id="KW-1277">Toxin-antitoxin system</keyword>
<accession>A0ABT5ALV7</accession>
<dbReference type="PANTHER" id="PTHR34873:SF3">
    <property type="entry name" value="ADDICTION MODULE TOXIN, HICA FAMILY"/>
    <property type="match status" value="1"/>
</dbReference>
<evidence type="ECO:0000256" key="6">
    <source>
        <dbReference type="ARBA" id="ARBA00022884"/>
    </source>
</evidence>
<keyword evidence="6" id="KW-0694">RNA-binding</keyword>
<evidence type="ECO:0000256" key="2">
    <source>
        <dbReference type="ARBA" id="ARBA00022649"/>
    </source>
</evidence>
<evidence type="ECO:0000256" key="3">
    <source>
        <dbReference type="ARBA" id="ARBA00022722"/>
    </source>
</evidence>
<keyword evidence="5" id="KW-0378">Hydrolase</keyword>
<keyword evidence="4" id="KW-0255">Endonuclease</keyword>
<evidence type="ECO:0000256" key="1">
    <source>
        <dbReference type="ARBA" id="ARBA00006620"/>
    </source>
</evidence>
<dbReference type="Pfam" id="PF07927">
    <property type="entry name" value="HicA_toxin"/>
    <property type="match status" value="1"/>
</dbReference>
<evidence type="ECO:0000313" key="9">
    <source>
        <dbReference type="Proteomes" id="UP001211249"/>
    </source>
</evidence>
<dbReference type="InterPro" id="IPR012933">
    <property type="entry name" value="HicA_mRNA_interferase"/>
</dbReference>
<dbReference type="InterPro" id="IPR038570">
    <property type="entry name" value="HicA_sf"/>
</dbReference>
<sequence length="74" mass="8136">MSKLPSLTGKEVITALGKAGFEVVRVRGSHHILIHSDGRRTVVPVHSGETIGTGLMTQILRDCQLDKEDFRNLL</sequence>
<proteinExistence type="inferred from homology"/>
<organism evidence="8 9">
    <name type="scientific">Dolichospermum planctonicum CS-1226</name>
    <dbReference type="NCBI Taxonomy" id="3021751"/>
    <lineage>
        <taxon>Bacteria</taxon>
        <taxon>Bacillati</taxon>
        <taxon>Cyanobacteriota</taxon>
        <taxon>Cyanophyceae</taxon>
        <taxon>Nostocales</taxon>
        <taxon>Aphanizomenonaceae</taxon>
        <taxon>Dolichospermum</taxon>
        <taxon>Dolichospermum planctonicum</taxon>
    </lineage>
</organism>
<evidence type="ECO:0000256" key="5">
    <source>
        <dbReference type="ARBA" id="ARBA00022801"/>
    </source>
</evidence>
<dbReference type="RefSeq" id="WP_271797518.1">
    <property type="nucleotide sequence ID" value="NZ_JAQMUC010000098.1"/>
</dbReference>
<comment type="caution">
    <text evidence="8">The sequence shown here is derived from an EMBL/GenBank/DDBJ whole genome shotgun (WGS) entry which is preliminary data.</text>
</comment>
<dbReference type="Gene3D" id="3.30.920.30">
    <property type="entry name" value="Hypothetical protein"/>
    <property type="match status" value="1"/>
</dbReference>
<comment type="similarity">
    <text evidence="1">Belongs to the HicA mRNA interferase family.</text>
</comment>
<evidence type="ECO:0000256" key="4">
    <source>
        <dbReference type="ARBA" id="ARBA00022759"/>
    </source>
</evidence>
<keyword evidence="3" id="KW-0540">Nuclease</keyword>
<dbReference type="PANTHER" id="PTHR34873">
    <property type="entry name" value="SSR1766 PROTEIN"/>
    <property type="match status" value="1"/>
</dbReference>
<dbReference type="EMBL" id="JAQMUC010000098">
    <property type="protein sequence ID" value="MDB9537902.1"/>
    <property type="molecule type" value="Genomic_DNA"/>
</dbReference>
<reference evidence="8 9" key="1">
    <citation type="submission" date="2023-01" db="EMBL/GenBank/DDBJ databases">
        <title>Genomes from the Australian National Cyanobacteria Reference Collection.</title>
        <authorList>
            <person name="Willis A."/>
            <person name="Lee E.M.F."/>
        </authorList>
    </citation>
    <scope>NUCLEOTIDE SEQUENCE [LARGE SCALE GENOMIC DNA]</scope>
    <source>
        <strain evidence="8 9">CS-1226</strain>
    </source>
</reference>
<name>A0ABT5ALV7_9CYAN</name>
<evidence type="ECO:0000256" key="7">
    <source>
        <dbReference type="ARBA" id="ARBA00023016"/>
    </source>
</evidence>
<gene>
    <name evidence="8" type="ORF">PN451_19030</name>
</gene>
<keyword evidence="9" id="KW-1185">Reference proteome</keyword>
<dbReference type="Proteomes" id="UP001211249">
    <property type="component" value="Unassembled WGS sequence"/>
</dbReference>